<dbReference type="Proteomes" id="UP001150538">
    <property type="component" value="Unassembled WGS sequence"/>
</dbReference>
<dbReference type="EMBL" id="JANBPU010000054">
    <property type="protein sequence ID" value="KAJ1918058.1"/>
    <property type="molecule type" value="Genomic_DNA"/>
</dbReference>
<dbReference type="Pfam" id="PF02171">
    <property type="entry name" value="Piwi"/>
    <property type="match status" value="1"/>
</dbReference>
<dbReference type="InterPro" id="IPR014811">
    <property type="entry name" value="ArgoL1"/>
</dbReference>
<organism evidence="4 5">
    <name type="scientific">Mycoemilia scoparia</name>
    <dbReference type="NCBI Taxonomy" id="417184"/>
    <lineage>
        <taxon>Eukaryota</taxon>
        <taxon>Fungi</taxon>
        <taxon>Fungi incertae sedis</taxon>
        <taxon>Zoopagomycota</taxon>
        <taxon>Kickxellomycotina</taxon>
        <taxon>Kickxellomycetes</taxon>
        <taxon>Kickxellales</taxon>
        <taxon>Kickxellaceae</taxon>
        <taxon>Mycoemilia</taxon>
    </lineage>
</organism>
<reference evidence="4" key="1">
    <citation type="submission" date="2022-07" db="EMBL/GenBank/DDBJ databases">
        <title>Phylogenomic reconstructions and comparative analyses of Kickxellomycotina fungi.</title>
        <authorList>
            <person name="Reynolds N.K."/>
            <person name="Stajich J.E."/>
            <person name="Barry K."/>
            <person name="Grigoriev I.V."/>
            <person name="Crous P."/>
            <person name="Smith M.E."/>
        </authorList>
    </citation>
    <scope>NUCLEOTIDE SEQUENCE</scope>
    <source>
        <strain evidence="4">NBRC 100468</strain>
    </source>
</reference>
<dbReference type="SUPFAM" id="SSF53098">
    <property type="entry name" value="Ribonuclease H-like"/>
    <property type="match status" value="1"/>
</dbReference>
<evidence type="ECO:0000313" key="5">
    <source>
        <dbReference type="Proteomes" id="UP001150538"/>
    </source>
</evidence>
<dbReference type="Pfam" id="PF16486">
    <property type="entry name" value="ArgoN"/>
    <property type="match status" value="1"/>
</dbReference>
<dbReference type="Gene3D" id="2.170.260.10">
    <property type="entry name" value="paz domain"/>
    <property type="match status" value="1"/>
</dbReference>
<dbReference type="InterPro" id="IPR032474">
    <property type="entry name" value="Argonaute_N"/>
</dbReference>
<dbReference type="OrthoDB" id="10252740at2759"/>
<dbReference type="Gene3D" id="3.40.50.2300">
    <property type="match status" value="1"/>
</dbReference>
<dbReference type="CDD" id="cd04657">
    <property type="entry name" value="Piwi_ago-like"/>
    <property type="match status" value="1"/>
</dbReference>
<dbReference type="InterPro" id="IPR003100">
    <property type="entry name" value="PAZ_dom"/>
</dbReference>
<accession>A0A9W7ZWH5</accession>
<feature type="domain" description="Piwi" evidence="3">
    <location>
        <begin position="526"/>
        <end position="827"/>
    </location>
</feature>
<evidence type="ECO:0000259" key="3">
    <source>
        <dbReference type="PROSITE" id="PS50822"/>
    </source>
</evidence>
<comment type="caution">
    <text evidence="4">The sequence shown here is derived from an EMBL/GenBank/DDBJ whole genome shotgun (WGS) entry which is preliminary data.</text>
</comment>
<dbReference type="InterPro" id="IPR012337">
    <property type="entry name" value="RNaseH-like_sf"/>
</dbReference>
<evidence type="ECO:0000256" key="1">
    <source>
        <dbReference type="RuleBase" id="RU361178"/>
    </source>
</evidence>
<comment type="similarity">
    <text evidence="1">Belongs to the argonaute family.</text>
</comment>
<dbReference type="Pfam" id="PF02170">
    <property type="entry name" value="PAZ"/>
    <property type="match status" value="1"/>
</dbReference>
<gene>
    <name evidence="4" type="ORF">H4219_002838</name>
</gene>
<dbReference type="SMART" id="SM00949">
    <property type="entry name" value="PAZ"/>
    <property type="match status" value="1"/>
</dbReference>
<dbReference type="SMART" id="SM00950">
    <property type="entry name" value="Piwi"/>
    <property type="match status" value="1"/>
</dbReference>
<dbReference type="InterPro" id="IPR036085">
    <property type="entry name" value="PAZ_dom_sf"/>
</dbReference>
<dbReference type="SMART" id="SM01163">
    <property type="entry name" value="DUF1785"/>
    <property type="match status" value="1"/>
</dbReference>
<name>A0A9W7ZWH5_9FUNG</name>
<dbReference type="PANTHER" id="PTHR22891">
    <property type="entry name" value="EUKARYOTIC TRANSLATION INITIATION FACTOR 2C"/>
    <property type="match status" value="1"/>
</dbReference>
<dbReference type="Pfam" id="PF08699">
    <property type="entry name" value="ArgoL1"/>
    <property type="match status" value="1"/>
</dbReference>
<dbReference type="PROSITE" id="PS50822">
    <property type="entry name" value="PIWI"/>
    <property type="match status" value="1"/>
</dbReference>
<dbReference type="AlphaFoldDB" id="A0A9W7ZWH5"/>
<dbReference type="InterPro" id="IPR036397">
    <property type="entry name" value="RNaseH_sf"/>
</dbReference>
<dbReference type="InterPro" id="IPR032473">
    <property type="entry name" value="Argonaute_Mid_dom"/>
</dbReference>
<dbReference type="SUPFAM" id="SSF101690">
    <property type="entry name" value="PAZ domain"/>
    <property type="match status" value="1"/>
</dbReference>
<dbReference type="InterPro" id="IPR032472">
    <property type="entry name" value="ArgoL2"/>
</dbReference>
<evidence type="ECO:0000259" key="2">
    <source>
        <dbReference type="PROSITE" id="PS50821"/>
    </source>
</evidence>
<dbReference type="Pfam" id="PF16487">
    <property type="entry name" value="ArgoMid"/>
    <property type="match status" value="1"/>
</dbReference>
<feature type="domain" description="PAZ" evidence="2">
    <location>
        <begin position="250"/>
        <end position="352"/>
    </location>
</feature>
<dbReference type="Gene3D" id="3.30.420.10">
    <property type="entry name" value="Ribonuclease H-like superfamily/Ribonuclease H"/>
    <property type="match status" value="1"/>
</dbReference>
<sequence>MSDPYFLPKRPALGSRGRHTVVTTNAFRVLRQPTGIIHQYDVEVQMFSEKPEHGKPLKKVNIKRIPDIICRNAFRQAIETHKNSELKGIGLIYDGNKIAYSTKEIPFKENTPYLNAVLNNVDQYGGPPGAIYFQICFKYVSIVDMDNIAKYIRGEGNLPVSKITTQISILDILLRQQASFNYYSFGRSFYMSSQKGDLGGGVEAYSGFYQSIRPAEQGLILNLDTTSTAFYKPGYLLNNLLEIVGGNHPNVLTELKPKDVAQINGYLKGLSVTTKVGDNFIGYFKLKGIVPDSASKHTFDWKGHDGNQPSRRISVQEYFKIRYNVSLRFPHLPLVECTNRGKVPLELCTIPEGQRCARKLSNLQVRDMIKFTCLKPETRTKRILHGYQQMNYSNNPDMRQFKLEIDRDMMAVQGRVLEPPTLKYHASSYRPNIVPSTGVWNLKNMKVINGATLKDWGIIVFEGPRYCPEQMVQGFVRTLVSTCNDTGMVMSNRAPLIHYGQSFQVKRTMDEFLNIFNRTNNRDPQLILCILPTMSSNTYGEIKCLGDTYYGIRTQCMQKKFLRNPSRQYCANLCLKMNIKLGGISSEIEKKDLYDLTTVPTMMLGLDVFHAGPQDAGKPSMGALVASMDLLGTRYRAIALQQPPRAEIIQGLEESVYDHLKSFRNSTGALPQRVIMYRDGVSEGQFEQVANQEVPAIKRACQSFNKSYNPKVTVVVVLKRHHIRMFPTKPNEADRSGNCQAGTVIDQGITNSQYYDFYLQSHAGIQGTSSPTHYFVIYDESKFHPDHIQGLTYNMCYNYMICTRSVSIVPPVYYAHKLANRAKFYVQKTSSDDRRKRAPAKLIPVHRDIQESMFFM</sequence>
<dbReference type="InterPro" id="IPR045246">
    <property type="entry name" value="Piwi_ago-like"/>
</dbReference>
<keyword evidence="5" id="KW-1185">Reference proteome</keyword>
<dbReference type="Pfam" id="PF16488">
    <property type="entry name" value="ArgoL2"/>
    <property type="match status" value="1"/>
</dbReference>
<dbReference type="InterPro" id="IPR003165">
    <property type="entry name" value="Piwi"/>
</dbReference>
<proteinExistence type="inferred from homology"/>
<evidence type="ECO:0000313" key="4">
    <source>
        <dbReference type="EMBL" id="KAJ1918058.1"/>
    </source>
</evidence>
<dbReference type="PROSITE" id="PS50821">
    <property type="entry name" value="PAZ"/>
    <property type="match status" value="1"/>
</dbReference>
<dbReference type="CDD" id="cd02846">
    <property type="entry name" value="PAZ_argonaute_like"/>
    <property type="match status" value="1"/>
</dbReference>
<dbReference type="GO" id="GO:0003723">
    <property type="term" value="F:RNA binding"/>
    <property type="evidence" value="ECO:0007669"/>
    <property type="project" value="InterPro"/>
</dbReference>
<protein>
    <submittedName>
        <fullName evidence="4">Uncharacterized protein</fullName>
    </submittedName>
</protein>